<name>A0ABQ8T7S2_PERAM</name>
<protein>
    <submittedName>
        <fullName evidence="2">Uncharacterized protein</fullName>
    </submittedName>
</protein>
<evidence type="ECO:0000313" key="3">
    <source>
        <dbReference type="Proteomes" id="UP001148838"/>
    </source>
</evidence>
<gene>
    <name evidence="2" type="ORF">ANN_11767</name>
</gene>
<reference evidence="2 3" key="1">
    <citation type="journal article" date="2022" name="Allergy">
        <title>Genome assembly and annotation of Periplaneta americana reveal a comprehensive cockroach allergen profile.</title>
        <authorList>
            <person name="Wang L."/>
            <person name="Xiong Q."/>
            <person name="Saelim N."/>
            <person name="Wang L."/>
            <person name="Nong W."/>
            <person name="Wan A.T."/>
            <person name="Shi M."/>
            <person name="Liu X."/>
            <person name="Cao Q."/>
            <person name="Hui J.H.L."/>
            <person name="Sookrung N."/>
            <person name="Leung T.F."/>
            <person name="Tungtrongchitr A."/>
            <person name="Tsui S.K.W."/>
        </authorList>
    </citation>
    <scope>NUCLEOTIDE SEQUENCE [LARGE SCALE GENOMIC DNA]</scope>
    <source>
        <strain evidence="2">PWHHKU_190912</strain>
    </source>
</reference>
<organism evidence="2 3">
    <name type="scientific">Periplaneta americana</name>
    <name type="common">American cockroach</name>
    <name type="synonym">Blatta americana</name>
    <dbReference type="NCBI Taxonomy" id="6978"/>
    <lineage>
        <taxon>Eukaryota</taxon>
        <taxon>Metazoa</taxon>
        <taxon>Ecdysozoa</taxon>
        <taxon>Arthropoda</taxon>
        <taxon>Hexapoda</taxon>
        <taxon>Insecta</taxon>
        <taxon>Pterygota</taxon>
        <taxon>Neoptera</taxon>
        <taxon>Polyneoptera</taxon>
        <taxon>Dictyoptera</taxon>
        <taxon>Blattodea</taxon>
        <taxon>Blattoidea</taxon>
        <taxon>Blattidae</taxon>
        <taxon>Blattinae</taxon>
        <taxon>Periplaneta</taxon>
    </lineage>
</organism>
<sequence length="111" mass="12382">MAGLCEGGNESSGSLKAIWDVGEQIARNPLLDSPCASPVDDSHVLSNGRAREDSADFKKRLRKELVNRDGHNLSVCNEFFQIGTGHETAYHEEEEEEEEDDDDDDDDDDDR</sequence>
<proteinExistence type="predicted"/>
<dbReference type="EMBL" id="JAJSOF020000015">
    <property type="protein sequence ID" value="KAJ4441907.1"/>
    <property type="molecule type" value="Genomic_DNA"/>
</dbReference>
<keyword evidence="3" id="KW-1185">Reference proteome</keyword>
<evidence type="ECO:0000313" key="2">
    <source>
        <dbReference type="EMBL" id="KAJ4441907.1"/>
    </source>
</evidence>
<feature type="region of interest" description="Disordered" evidence="1">
    <location>
        <begin position="31"/>
        <end position="53"/>
    </location>
</feature>
<dbReference type="Proteomes" id="UP001148838">
    <property type="component" value="Unassembled WGS sequence"/>
</dbReference>
<comment type="caution">
    <text evidence="2">The sequence shown here is derived from an EMBL/GenBank/DDBJ whole genome shotgun (WGS) entry which is preliminary data.</text>
</comment>
<feature type="region of interest" description="Disordered" evidence="1">
    <location>
        <begin position="84"/>
        <end position="111"/>
    </location>
</feature>
<evidence type="ECO:0000256" key="1">
    <source>
        <dbReference type="SAM" id="MobiDB-lite"/>
    </source>
</evidence>
<feature type="compositionally biased region" description="Acidic residues" evidence="1">
    <location>
        <begin position="92"/>
        <end position="111"/>
    </location>
</feature>
<accession>A0ABQ8T7S2</accession>